<dbReference type="InterPro" id="IPR007492">
    <property type="entry name" value="LytTR_DNA-bd_dom"/>
</dbReference>
<keyword evidence="3" id="KW-0597">Phosphoprotein</keyword>
<name>A0A923NMK8_9FIRM</name>
<dbReference type="RefSeq" id="WP_187302433.1">
    <property type="nucleotide sequence ID" value="NZ_JACRYT010000004.1"/>
</dbReference>
<evidence type="ECO:0000313" key="6">
    <source>
        <dbReference type="EMBL" id="MBC6679325.1"/>
    </source>
</evidence>
<dbReference type="Pfam" id="PF04397">
    <property type="entry name" value="LytTR"/>
    <property type="match status" value="1"/>
</dbReference>
<dbReference type="GO" id="GO:0003677">
    <property type="term" value="F:DNA binding"/>
    <property type="evidence" value="ECO:0007669"/>
    <property type="project" value="InterPro"/>
</dbReference>
<dbReference type="PROSITE" id="PS50930">
    <property type="entry name" value="HTH_LYTTR"/>
    <property type="match status" value="1"/>
</dbReference>
<evidence type="ECO:0000259" key="5">
    <source>
        <dbReference type="PROSITE" id="PS50930"/>
    </source>
</evidence>
<feature type="domain" description="HTH LytTR-type" evidence="5">
    <location>
        <begin position="132"/>
        <end position="230"/>
    </location>
</feature>
<dbReference type="InterPro" id="IPR046947">
    <property type="entry name" value="LytR-like"/>
</dbReference>
<dbReference type="SMART" id="SM00850">
    <property type="entry name" value="LytTR"/>
    <property type="match status" value="1"/>
</dbReference>
<gene>
    <name evidence="6" type="ORF">H9L42_05745</name>
</gene>
<dbReference type="EMBL" id="JACRYT010000004">
    <property type="protein sequence ID" value="MBC6679325.1"/>
    <property type="molecule type" value="Genomic_DNA"/>
</dbReference>
<evidence type="ECO:0000256" key="1">
    <source>
        <dbReference type="ARBA" id="ARBA00018672"/>
    </source>
</evidence>
<evidence type="ECO:0000256" key="2">
    <source>
        <dbReference type="ARBA" id="ARBA00024867"/>
    </source>
</evidence>
<comment type="caution">
    <text evidence="6">The sequence shown here is derived from an EMBL/GenBank/DDBJ whole genome shotgun (WGS) entry which is preliminary data.</text>
</comment>
<organism evidence="6 7">
    <name type="scientific">Zhenpiania hominis</name>
    <dbReference type="NCBI Taxonomy" id="2763644"/>
    <lineage>
        <taxon>Bacteria</taxon>
        <taxon>Bacillati</taxon>
        <taxon>Bacillota</taxon>
        <taxon>Clostridia</taxon>
        <taxon>Peptostreptococcales</taxon>
        <taxon>Anaerovoracaceae</taxon>
        <taxon>Zhenpiania</taxon>
    </lineage>
</organism>
<dbReference type="InterPro" id="IPR001789">
    <property type="entry name" value="Sig_transdc_resp-reg_receiver"/>
</dbReference>
<dbReference type="CDD" id="cd00156">
    <property type="entry name" value="REC"/>
    <property type="match status" value="1"/>
</dbReference>
<feature type="modified residue" description="4-aspartylphosphate" evidence="3">
    <location>
        <position position="57"/>
    </location>
</feature>
<accession>A0A923NMK8</accession>
<dbReference type="SUPFAM" id="SSF52172">
    <property type="entry name" value="CheY-like"/>
    <property type="match status" value="1"/>
</dbReference>
<dbReference type="InterPro" id="IPR011006">
    <property type="entry name" value="CheY-like_superfamily"/>
</dbReference>
<dbReference type="PANTHER" id="PTHR37299">
    <property type="entry name" value="TRANSCRIPTIONAL REGULATOR-RELATED"/>
    <property type="match status" value="1"/>
</dbReference>
<dbReference type="GO" id="GO:0000156">
    <property type="term" value="F:phosphorelay response regulator activity"/>
    <property type="evidence" value="ECO:0007669"/>
    <property type="project" value="InterPro"/>
</dbReference>
<evidence type="ECO:0000259" key="4">
    <source>
        <dbReference type="PROSITE" id="PS50110"/>
    </source>
</evidence>
<protein>
    <recommendedName>
        <fullName evidence="1">Stage 0 sporulation protein A homolog</fullName>
    </recommendedName>
</protein>
<keyword evidence="7" id="KW-1185">Reference proteome</keyword>
<comment type="function">
    <text evidence="2">May play the central regulatory role in sporulation. It may be an element of the effector pathway responsible for the activation of sporulation genes in response to nutritional stress. Spo0A may act in concert with spo0H (a sigma factor) to control the expression of some genes that are critical to the sporulation process.</text>
</comment>
<dbReference type="Pfam" id="PF00072">
    <property type="entry name" value="Response_reg"/>
    <property type="match status" value="1"/>
</dbReference>
<dbReference type="PANTHER" id="PTHR37299:SF1">
    <property type="entry name" value="STAGE 0 SPORULATION PROTEIN A HOMOLOG"/>
    <property type="match status" value="1"/>
</dbReference>
<dbReference type="SMART" id="SM00448">
    <property type="entry name" value="REC"/>
    <property type="match status" value="1"/>
</dbReference>
<reference evidence="6" key="1">
    <citation type="submission" date="2020-08" db="EMBL/GenBank/DDBJ databases">
        <title>Genome public.</title>
        <authorList>
            <person name="Liu C."/>
            <person name="Sun Q."/>
        </authorList>
    </citation>
    <scope>NUCLEOTIDE SEQUENCE</scope>
    <source>
        <strain evidence="6">BX12</strain>
    </source>
</reference>
<proteinExistence type="predicted"/>
<dbReference type="PROSITE" id="PS50110">
    <property type="entry name" value="RESPONSE_REGULATORY"/>
    <property type="match status" value="1"/>
</dbReference>
<feature type="domain" description="Response regulatory" evidence="4">
    <location>
        <begin position="3"/>
        <end position="122"/>
    </location>
</feature>
<dbReference type="Gene3D" id="3.40.50.2300">
    <property type="match status" value="1"/>
</dbReference>
<evidence type="ECO:0000313" key="7">
    <source>
        <dbReference type="Proteomes" id="UP000602647"/>
    </source>
</evidence>
<dbReference type="Gene3D" id="2.40.50.1020">
    <property type="entry name" value="LytTr DNA-binding domain"/>
    <property type="match status" value="1"/>
</dbReference>
<dbReference type="Proteomes" id="UP000602647">
    <property type="component" value="Unassembled WGS sequence"/>
</dbReference>
<dbReference type="AlphaFoldDB" id="A0A923NMK8"/>
<sequence length="235" mass="27812">MFCVAVCDDEKTVCQQIKSFLEPYCKKGEFEVHIFTSGEALYEAVSAGTRFDLIFLDIELKLMSGVAVGQKIREELCDEEVHIVFISGKTEYAMELFAIRPLHFLTKPFTRKQIIEVLEKAMRLSIRYQDTFEFKIDQTYHKIRYGEIWYFESKARKISLHTENEEYLFYGKLNQVEDATGHHFLRIHQSYLVNPQFIACYEYHQVHLLNSRTLPISESCRKQVKQQLLRKWSDL</sequence>
<evidence type="ECO:0000256" key="3">
    <source>
        <dbReference type="PROSITE-ProRule" id="PRU00169"/>
    </source>
</evidence>